<proteinExistence type="predicted"/>
<accession>A0A178MAJ3</accession>
<organism evidence="1 2">
    <name type="scientific">Chloroflexus islandicus</name>
    <dbReference type="NCBI Taxonomy" id="1707952"/>
    <lineage>
        <taxon>Bacteria</taxon>
        <taxon>Bacillati</taxon>
        <taxon>Chloroflexota</taxon>
        <taxon>Chloroflexia</taxon>
        <taxon>Chloroflexales</taxon>
        <taxon>Chloroflexineae</taxon>
        <taxon>Chloroflexaceae</taxon>
        <taxon>Chloroflexus</taxon>
    </lineage>
</organism>
<keyword evidence="2" id="KW-1185">Reference proteome</keyword>
<dbReference type="SUPFAM" id="SSF109604">
    <property type="entry name" value="HD-domain/PDEase-like"/>
    <property type="match status" value="1"/>
</dbReference>
<protein>
    <recommendedName>
        <fullName evidence="3">Phosphohydrolase</fullName>
    </recommendedName>
</protein>
<dbReference type="Gene3D" id="1.10.3210.10">
    <property type="entry name" value="Hypothetical protein af1432"/>
    <property type="match status" value="1"/>
</dbReference>
<dbReference type="STRING" id="1707952.A6A03_15885"/>
<dbReference type="AlphaFoldDB" id="A0A178MAJ3"/>
<name>A0A178MAJ3_9CHLR</name>
<dbReference type="EMBL" id="LWQS01000062">
    <property type="protein sequence ID" value="OAN44894.1"/>
    <property type="molecule type" value="Genomic_DNA"/>
</dbReference>
<dbReference type="OrthoDB" id="157895at2"/>
<reference evidence="1 2" key="1">
    <citation type="submission" date="2016-04" db="EMBL/GenBank/DDBJ databases">
        <title>Chloroflexus islandicus sp. nov., a thermophilic filamentous anoxygenic phototrophic bacterium from geyser Strokkur (Iceland).</title>
        <authorList>
            <person name="Gaisin V.A."/>
            <person name="Kalashnikov A.M."/>
            <person name="Sukhacheva M.V."/>
            <person name="Grouzdev D.S."/>
            <person name="Ivanov T.M."/>
            <person name="Kuznetsov B."/>
            <person name="Gorlenko V.M."/>
        </authorList>
    </citation>
    <scope>NUCLEOTIDE SEQUENCE [LARGE SCALE GENOMIC DNA]</scope>
    <source>
        <strain evidence="2">isl-2</strain>
    </source>
</reference>
<gene>
    <name evidence="1" type="ORF">A6A03_15885</name>
</gene>
<dbReference type="CDD" id="cd00077">
    <property type="entry name" value="HDc"/>
    <property type="match status" value="1"/>
</dbReference>
<evidence type="ECO:0008006" key="3">
    <source>
        <dbReference type="Google" id="ProtNLM"/>
    </source>
</evidence>
<dbReference type="InterPro" id="IPR003607">
    <property type="entry name" value="HD/PDEase_dom"/>
</dbReference>
<comment type="caution">
    <text evidence="1">The sequence shown here is derived from an EMBL/GenBank/DDBJ whole genome shotgun (WGS) entry which is preliminary data.</text>
</comment>
<evidence type="ECO:0000313" key="2">
    <source>
        <dbReference type="Proteomes" id="UP000078287"/>
    </source>
</evidence>
<sequence length="162" mass="18350">MSLSYRIRQFRNALRADVSPAEYELVAQVLTPAEQRLFWQMPLYDRRHCLDVYHTLVAAGERDTLLLRAALYHDCGKVDDAGRPMALGWYVLATILKRWPALYLMAARLVPAIAVYADHAARGARMAAAAGCPPEIVETLRHYHDPHPTGRAARLQWADEQN</sequence>
<evidence type="ECO:0000313" key="1">
    <source>
        <dbReference type="EMBL" id="OAN44894.1"/>
    </source>
</evidence>
<dbReference type="Proteomes" id="UP000078287">
    <property type="component" value="Unassembled WGS sequence"/>
</dbReference>